<feature type="region of interest" description="Disordered" evidence="1">
    <location>
        <begin position="344"/>
        <end position="375"/>
    </location>
</feature>
<dbReference type="Proteomes" id="UP001219518">
    <property type="component" value="Unassembled WGS sequence"/>
</dbReference>
<evidence type="ECO:0000313" key="2">
    <source>
        <dbReference type="EMBL" id="KAK3918507.1"/>
    </source>
</evidence>
<sequence length="605" mass="67498">MTFPPRPLPFKSTQKSVARIRCDIEPQKSVSQNSYTNFTFSCKNSEMATKHWYAFVRDLQTDGTLKLRTDKVWILHTEEDGQVTRRHFDVELYNAQKSNLQFGMVVKSNIHKIIILELDETPKGLSQKIAQRGPLEPLPKEDVTTYVLSTIKKKEEKQAAASQSTKSKPKKRSGESKQGENEEILCKTVSRKNTDVGSSRSANMTMASRVGNGQSNRNQIMKDKENEQGEPAAASTSSNKAGSLIFRKDTDTADMEMAFEDDNGQSDSNQNKRDKENGQGEPAAASTSSKKGDMCHSITENHSGLPSNSFSKAASDTAPQSQFNKKEIFSKDSITGRKLSADMELGSEGDTSNQSDEDENNEQLAPANASKSSNKADMCHSMMQTHSGLIPNFSFGKASNDSPQSQFNKKGIFRNNPFSGCSADIATGSGSGQYSLHQYDKEDYLGASTSSKVHHNLPRFGPHWPNSCLQLEYGQDSHEKSPSDSSHQIYVGEGRTVSRGALLKIEMKFPLFSQRAEQVFELVRGGLENYRLTDSKGYLRFVDTDIEAVKNIVSMMYFPDGFKVTPKAMKEFCQKQPFEVMRRKKKREQQQDEEGSKQAKKSKND</sequence>
<feature type="compositionally biased region" description="Polar residues" evidence="1">
    <location>
        <begin position="298"/>
        <end position="323"/>
    </location>
</feature>
<feature type="compositionally biased region" description="Polar residues" evidence="1">
    <location>
        <begin position="195"/>
        <end position="217"/>
    </location>
</feature>
<dbReference type="AlphaFoldDB" id="A0AAE1HBS9"/>
<name>A0AAE1HBS9_9NEOP</name>
<evidence type="ECO:0000256" key="1">
    <source>
        <dbReference type="SAM" id="MobiDB-lite"/>
    </source>
</evidence>
<feature type="region of interest" description="Disordered" evidence="1">
    <location>
        <begin position="580"/>
        <end position="605"/>
    </location>
</feature>
<protein>
    <submittedName>
        <fullName evidence="2">Autophagy-related protein 2</fullName>
    </submittedName>
</protein>
<evidence type="ECO:0000313" key="3">
    <source>
        <dbReference type="Proteomes" id="UP001219518"/>
    </source>
</evidence>
<organism evidence="2 3">
    <name type="scientific">Frankliniella fusca</name>
    <dbReference type="NCBI Taxonomy" id="407009"/>
    <lineage>
        <taxon>Eukaryota</taxon>
        <taxon>Metazoa</taxon>
        <taxon>Ecdysozoa</taxon>
        <taxon>Arthropoda</taxon>
        <taxon>Hexapoda</taxon>
        <taxon>Insecta</taxon>
        <taxon>Pterygota</taxon>
        <taxon>Neoptera</taxon>
        <taxon>Paraneoptera</taxon>
        <taxon>Thysanoptera</taxon>
        <taxon>Terebrantia</taxon>
        <taxon>Thripoidea</taxon>
        <taxon>Thripidae</taxon>
        <taxon>Frankliniella</taxon>
    </lineage>
</organism>
<feature type="compositionally biased region" description="Basic and acidic residues" evidence="1">
    <location>
        <begin position="588"/>
        <end position="605"/>
    </location>
</feature>
<reference evidence="2" key="2">
    <citation type="journal article" date="2023" name="BMC Genomics">
        <title>Pest status, molecular evolution, and epigenetic factors derived from the genome assembly of Frankliniella fusca, a thysanopteran phytovirus vector.</title>
        <authorList>
            <person name="Catto M.A."/>
            <person name="Labadie P.E."/>
            <person name="Jacobson A.L."/>
            <person name="Kennedy G.G."/>
            <person name="Srinivasan R."/>
            <person name="Hunt B.G."/>
        </authorList>
    </citation>
    <scope>NUCLEOTIDE SEQUENCE</scope>
    <source>
        <strain evidence="2">PL_HMW_Pooled</strain>
    </source>
</reference>
<dbReference type="EMBL" id="JAHWGI010000949">
    <property type="protein sequence ID" value="KAK3918507.1"/>
    <property type="molecule type" value="Genomic_DNA"/>
</dbReference>
<comment type="caution">
    <text evidence="2">The sequence shown here is derived from an EMBL/GenBank/DDBJ whole genome shotgun (WGS) entry which is preliminary data.</text>
</comment>
<feature type="region of interest" description="Disordered" evidence="1">
    <location>
        <begin position="154"/>
        <end position="217"/>
    </location>
</feature>
<keyword evidence="3" id="KW-1185">Reference proteome</keyword>
<feature type="region of interest" description="Disordered" evidence="1">
    <location>
        <begin position="225"/>
        <end position="244"/>
    </location>
</feature>
<feature type="region of interest" description="Disordered" evidence="1">
    <location>
        <begin position="260"/>
        <end position="329"/>
    </location>
</feature>
<accession>A0AAE1HBS9</accession>
<proteinExistence type="predicted"/>
<reference evidence="2" key="1">
    <citation type="submission" date="2021-07" db="EMBL/GenBank/DDBJ databases">
        <authorList>
            <person name="Catto M.A."/>
            <person name="Jacobson A."/>
            <person name="Kennedy G."/>
            <person name="Labadie P."/>
            <person name="Hunt B.G."/>
            <person name="Srinivasan R."/>
        </authorList>
    </citation>
    <scope>NUCLEOTIDE SEQUENCE</scope>
    <source>
        <strain evidence="2">PL_HMW_Pooled</strain>
        <tissue evidence="2">Head</tissue>
    </source>
</reference>
<gene>
    <name evidence="2" type="ORF">KUF71_007760</name>
</gene>